<dbReference type="SUPFAM" id="SSF51735">
    <property type="entry name" value="NAD(P)-binding Rossmann-fold domains"/>
    <property type="match status" value="1"/>
</dbReference>
<dbReference type="InterPro" id="IPR036291">
    <property type="entry name" value="NAD(P)-bd_dom_sf"/>
</dbReference>
<name>A0A2Z4FQI7_9DELT</name>
<dbReference type="PANTHER" id="PTHR43833">
    <property type="entry name" value="POTASSIUM CHANNEL PROTEIN 2-RELATED-RELATED"/>
    <property type="match status" value="1"/>
</dbReference>
<organism evidence="3 4">
    <name type="scientific">Bradymonas sediminis</name>
    <dbReference type="NCBI Taxonomy" id="1548548"/>
    <lineage>
        <taxon>Bacteria</taxon>
        <taxon>Deltaproteobacteria</taxon>
        <taxon>Bradymonadales</taxon>
        <taxon>Bradymonadaceae</taxon>
        <taxon>Bradymonas</taxon>
    </lineage>
</organism>
<dbReference type="EMBL" id="CP030032">
    <property type="protein sequence ID" value="AWV90904.1"/>
    <property type="molecule type" value="Genomic_DNA"/>
</dbReference>
<dbReference type="OrthoDB" id="9776294at2"/>
<dbReference type="InterPro" id="IPR003148">
    <property type="entry name" value="RCK_N"/>
</dbReference>
<dbReference type="InterPro" id="IPR050721">
    <property type="entry name" value="Trk_Ktr_HKT_K-transport"/>
</dbReference>
<dbReference type="PANTHER" id="PTHR43833:SF7">
    <property type="entry name" value="KTR SYSTEM POTASSIUM UPTAKE PROTEIN C"/>
    <property type="match status" value="1"/>
</dbReference>
<dbReference type="GO" id="GO:0008324">
    <property type="term" value="F:monoatomic cation transmembrane transporter activity"/>
    <property type="evidence" value="ECO:0007669"/>
    <property type="project" value="InterPro"/>
</dbReference>
<accession>A0A2Z4FQI7</accession>
<keyword evidence="4" id="KW-1185">Reference proteome</keyword>
<dbReference type="InterPro" id="IPR036721">
    <property type="entry name" value="RCK_C_sf"/>
</dbReference>
<dbReference type="Gene3D" id="3.40.50.720">
    <property type="entry name" value="NAD(P)-binding Rossmann-like Domain"/>
    <property type="match status" value="1"/>
</dbReference>
<gene>
    <name evidence="3" type="ORF">DN745_16875</name>
</gene>
<proteinExistence type="predicted"/>
<dbReference type="InterPro" id="IPR006037">
    <property type="entry name" value="RCK_C"/>
</dbReference>
<sequence length="217" mass="23233">MAGEFAVIGLGQFGMALAKNLADQGQSVLVIDNNMEHIEEIKGEVESAVCVDSTDENALYGLRIEKISCCVVAIGANSLQASILTTALLSQMGVPRIIGRAVNALHARILHAVGATEVVDPEQEMGLRLARRLSQPSIGEQLQLGSATLAEVETPQAFVGKNLIELELRKRFRVSVLAIRRGDEVHVNPHATDEIEAQDILVLIGQPEAVKKIGSLA</sequence>
<dbReference type="SUPFAM" id="SSF116726">
    <property type="entry name" value="TrkA C-terminal domain-like"/>
    <property type="match status" value="1"/>
</dbReference>
<dbReference type="Pfam" id="PF02080">
    <property type="entry name" value="TrkA_C"/>
    <property type="match status" value="1"/>
</dbReference>
<evidence type="ECO:0000259" key="2">
    <source>
        <dbReference type="PROSITE" id="PS51202"/>
    </source>
</evidence>
<evidence type="ECO:0000259" key="1">
    <source>
        <dbReference type="PROSITE" id="PS51201"/>
    </source>
</evidence>
<dbReference type="PROSITE" id="PS51201">
    <property type="entry name" value="RCK_N"/>
    <property type="match status" value="1"/>
</dbReference>
<dbReference type="Proteomes" id="UP000249799">
    <property type="component" value="Chromosome"/>
</dbReference>
<feature type="domain" description="RCK C-terminal" evidence="2">
    <location>
        <begin position="132"/>
        <end position="217"/>
    </location>
</feature>
<protein>
    <submittedName>
        <fullName evidence="3">TrkA family potassium uptake protein</fullName>
    </submittedName>
</protein>
<feature type="domain" description="RCK N-terminal" evidence="1">
    <location>
        <begin position="2"/>
        <end position="120"/>
    </location>
</feature>
<dbReference type="RefSeq" id="WP_111336666.1">
    <property type="nucleotide sequence ID" value="NZ_CP030032.1"/>
</dbReference>
<dbReference type="PROSITE" id="PS51202">
    <property type="entry name" value="RCK_C"/>
    <property type="match status" value="1"/>
</dbReference>
<dbReference type="AlphaFoldDB" id="A0A2Z4FQI7"/>
<evidence type="ECO:0000313" key="4">
    <source>
        <dbReference type="Proteomes" id="UP000249799"/>
    </source>
</evidence>
<dbReference type="KEGG" id="bsed:DN745_16875"/>
<dbReference type="Gene3D" id="3.30.70.1450">
    <property type="entry name" value="Regulator of K+ conductance, C-terminal domain"/>
    <property type="match status" value="1"/>
</dbReference>
<dbReference type="GO" id="GO:0006813">
    <property type="term" value="P:potassium ion transport"/>
    <property type="evidence" value="ECO:0007669"/>
    <property type="project" value="InterPro"/>
</dbReference>
<reference evidence="3 4" key="1">
    <citation type="submission" date="2018-06" db="EMBL/GenBank/DDBJ databases">
        <title>Lujinxingia sediminis gen. nov. sp. nov., a new facultative anaerobic member of the class Deltaproteobacteria, and proposal of Lujinxingaceae fam. nov.</title>
        <authorList>
            <person name="Guo L.-Y."/>
            <person name="Li C.-M."/>
            <person name="Wang S."/>
            <person name="Du Z.-J."/>
        </authorList>
    </citation>
    <scope>NUCLEOTIDE SEQUENCE [LARGE SCALE GENOMIC DNA]</scope>
    <source>
        <strain evidence="3 4">FA350</strain>
    </source>
</reference>
<evidence type="ECO:0000313" key="3">
    <source>
        <dbReference type="EMBL" id="AWV90904.1"/>
    </source>
</evidence>
<dbReference type="Pfam" id="PF02254">
    <property type="entry name" value="TrkA_N"/>
    <property type="match status" value="1"/>
</dbReference>